<reference evidence="2 3" key="1">
    <citation type="submission" date="2020-09" db="EMBL/GenBank/DDBJ databases">
        <title>De no assembly of potato wild relative species, Solanum commersonii.</title>
        <authorList>
            <person name="Cho K."/>
        </authorList>
    </citation>
    <scope>NUCLEOTIDE SEQUENCE [LARGE SCALE GENOMIC DNA]</scope>
    <source>
        <strain evidence="2">LZ3.2</strain>
        <tissue evidence="2">Leaf</tissue>
    </source>
</reference>
<dbReference type="Proteomes" id="UP000824120">
    <property type="component" value="Chromosome 6"/>
</dbReference>
<dbReference type="EMBL" id="JACXVP010000006">
    <property type="protein sequence ID" value="KAG5601167.1"/>
    <property type="molecule type" value="Genomic_DNA"/>
</dbReference>
<feature type="region of interest" description="Disordered" evidence="1">
    <location>
        <begin position="49"/>
        <end position="96"/>
    </location>
</feature>
<sequence length="96" mass="11036">MEMQLVVTHILLNCPEIQSYVNLFVNTWGNEAIYTEFSKWLRNFMSSGGDGDRHRKHLGVSQTKQAKKKKSRRLIDPEDIAGSISSAPERINHDTY</sequence>
<dbReference type="OrthoDB" id="1302638at2759"/>
<dbReference type="AlphaFoldDB" id="A0A9J5YN57"/>
<proteinExistence type="predicted"/>
<evidence type="ECO:0000313" key="2">
    <source>
        <dbReference type="EMBL" id="KAG5601167.1"/>
    </source>
</evidence>
<accession>A0A9J5YN57</accession>
<gene>
    <name evidence="2" type="ORF">H5410_032537</name>
</gene>
<evidence type="ECO:0000256" key="1">
    <source>
        <dbReference type="SAM" id="MobiDB-lite"/>
    </source>
</evidence>
<protein>
    <submittedName>
        <fullName evidence="2">Uncharacterized protein</fullName>
    </submittedName>
</protein>
<keyword evidence="3" id="KW-1185">Reference proteome</keyword>
<name>A0A9J5YN57_SOLCO</name>
<comment type="caution">
    <text evidence="2">The sequence shown here is derived from an EMBL/GenBank/DDBJ whole genome shotgun (WGS) entry which is preliminary data.</text>
</comment>
<evidence type="ECO:0000313" key="3">
    <source>
        <dbReference type="Proteomes" id="UP000824120"/>
    </source>
</evidence>
<organism evidence="2 3">
    <name type="scientific">Solanum commersonii</name>
    <name type="common">Commerson's wild potato</name>
    <name type="synonym">Commerson's nightshade</name>
    <dbReference type="NCBI Taxonomy" id="4109"/>
    <lineage>
        <taxon>Eukaryota</taxon>
        <taxon>Viridiplantae</taxon>
        <taxon>Streptophyta</taxon>
        <taxon>Embryophyta</taxon>
        <taxon>Tracheophyta</taxon>
        <taxon>Spermatophyta</taxon>
        <taxon>Magnoliopsida</taxon>
        <taxon>eudicotyledons</taxon>
        <taxon>Gunneridae</taxon>
        <taxon>Pentapetalae</taxon>
        <taxon>asterids</taxon>
        <taxon>lamiids</taxon>
        <taxon>Solanales</taxon>
        <taxon>Solanaceae</taxon>
        <taxon>Solanoideae</taxon>
        <taxon>Solaneae</taxon>
        <taxon>Solanum</taxon>
    </lineage>
</organism>